<proteinExistence type="inferred from homology"/>
<gene>
    <name evidence="4" type="ORF">MNBD_BACTEROID05-54</name>
</gene>
<dbReference type="Gene3D" id="3.40.50.10860">
    <property type="entry name" value="Leucine Dehydrogenase, chain A, domain 1"/>
    <property type="match status" value="1"/>
</dbReference>
<organism evidence="4">
    <name type="scientific">hydrothermal vent metagenome</name>
    <dbReference type="NCBI Taxonomy" id="652676"/>
    <lineage>
        <taxon>unclassified sequences</taxon>
        <taxon>metagenomes</taxon>
        <taxon>ecological metagenomes</taxon>
    </lineage>
</organism>
<feature type="domain" description="Glutamate/phenylalanine/leucine/valine/L-tryptophan dehydrogenase dimerisation" evidence="3">
    <location>
        <begin position="53"/>
        <end position="174"/>
    </location>
</feature>
<dbReference type="GO" id="GO:0006537">
    <property type="term" value="P:glutamate biosynthetic process"/>
    <property type="evidence" value="ECO:0007669"/>
    <property type="project" value="TreeGrafter"/>
</dbReference>
<name>A0A3B0TCE3_9ZZZZ</name>
<dbReference type="PANTHER" id="PTHR43571">
    <property type="entry name" value="NADP-SPECIFIC GLUTAMATE DEHYDROGENASE 1-RELATED"/>
    <property type="match status" value="1"/>
</dbReference>
<dbReference type="InterPro" id="IPR050724">
    <property type="entry name" value="Glu_Leu_Phe_Val_DH"/>
</dbReference>
<dbReference type="EC" id="1.4.1.4" evidence="4"/>
<protein>
    <submittedName>
        <fullName evidence="4">NADP-specific glutamate dehydrogenase</fullName>
        <ecNumber evidence="4">1.4.1.4</ecNumber>
    </submittedName>
</protein>
<dbReference type="InterPro" id="IPR046346">
    <property type="entry name" value="Aminoacid_DH-like_N_sf"/>
</dbReference>
<dbReference type="InterPro" id="IPR033524">
    <property type="entry name" value="Glu/Leu/Phe/Val_DH_AS"/>
</dbReference>
<evidence type="ECO:0000313" key="4">
    <source>
        <dbReference type="EMBL" id="VAW12202.1"/>
    </source>
</evidence>
<dbReference type="PANTHER" id="PTHR43571:SF1">
    <property type="entry name" value="NADP-SPECIFIC GLUTAMATE DEHYDROGENASE 1-RELATED"/>
    <property type="match status" value="1"/>
</dbReference>
<dbReference type="GO" id="GO:0005829">
    <property type="term" value="C:cytosol"/>
    <property type="evidence" value="ECO:0007669"/>
    <property type="project" value="TreeGrafter"/>
</dbReference>
<dbReference type="Gene3D" id="1.10.285.10">
    <property type="entry name" value="Glutamate Dehydrogenase, chain A, domain 3"/>
    <property type="match status" value="1"/>
</dbReference>
<comment type="similarity">
    <text evidence="1">Belongs to the Glu/Leu/Phe/Val dehydrogenases family.</text>
</comment>
<reference evidence="4" key="1">
    <citation type="submission" date="2018-06" db="EMBL/GenBank/DDBJ databases">
        <authorList>
            <person name="Zhirakovskaya E."/>
        </authorList>
    </citation>
    <scope>NUCLEOTIDE SEQUENCE</scope>
</reference>
<feature type="non-terminal residue" evidence="4">
    <location>
        <position position="175"/>
    </location>
</feature>
<dbReference type="EMBL" id="UOEN01000086">
    <property type="protein sequence ID" value="VAW12202.1"/>
    <property type="molecule type" value="Genomic_DNA"/>
</dbReference>
<keyword evidence="2 4" id="KW-0560">Oxidoreductase</keyword>
<evidence type="ECO:0000256" key="1">
    <source>
        <dbReference type="ARBA" id="ARBA00006382"/>
    </source>
</evidence>
<accession>A0A3B0TCE3</accession>
<evidence type="ECO:0000259" key="3">
    <source>
        <dbReference type="Pfam" id="PF02812"/>
    </source>
</evidence>
<sequence length="175" mass="20216">MQIDRFMNGFMARNPSQSEFHQAVREFAEVILPYMKTDRRYKNISILERMTEPDRIIIFRVCWEDDKGRVNVDRGYRVQFNNSIGPYKGGLRFDRTVNLSILKFLGFEQCFKNALTGLPMGGAKGGSNFNPKGRSDREVMRFCQSYMTELYRHIGKDTDIPAGDMGCGAREISFL</sequence>
<dbReference type="InterPro" id="IPR006097">
    <property type="entry name" value="Glu/Leu/Phe/Val/Trp_DH_dimer"/>
</dbReference>
<dbReference type="PROSITE" id="PS00074">
    <property type="entry name" value="GLFV_DEHYDROGENASE"/>
    <property type="match status" value="1"/>
</dbReference>
<evidence type="ECO:0000256" key="2">
    <source>
        <dbReference type="ARBA" id="ARBA00023002"/>
    </source>
</evidence>
<dbReference type="GO" id="GO:0004354">
    <property type="term" value="F:glutamate dehydrogenase (NADP+) activity"/>
    <property type="evidence" value="ECO:0007669"/>
    <property type="project" value="UniProtKB-EC"/>
</dbReference>
<dbReference type="SUPFAM" id="SSF53223">
    <property type="entry name" value="Aminoacid dehydrogenase-like, N-terminal domain"/>
    <property type="match status" value="1"/>
</dbReference>
<dbReference type="FunFam" id="3.40.50.10860:FF:000002">
    <property type="entry name" value="Glutamate dehydrogenase"/>
    <property type="match status" value="1"/>
</dbReference>
<dbReference type="Pfam" id="PF02812">
    <property type="entry name" value="ELFV_dehydrog_N"/>
    <property type="match status" value="1"/>
</dbReference>
<dbReference type="AlphaFoldDB" id="A0A3B0TCE3"/>